<dbReference type="KEGG" id="scl:sce0382"/>
<sequence length="101" mass="11776">MARRAALIWAAPALDDLDEIVSWIARENRRAAAELTRRALAGVERLRDHPESGRWVPEIPSKRYREVIVPPCRIIYRREGAKVLIVHVLRSERLLRADRLF</sequence>
<dbReference type="Gene3D" id="3.30.2310.20">
    <property type="entry name" value="RelE-like"/>
    <property type="match status" value="1"/>
</dbReference>
<evidence type="ECO:0000256" key="2">
    <source>
        <dbReference type="ARBA" id="ARBA00022649"/>
    </source>
</evidence>
<accession>A9GR48</accession>
<dbReference type="BioCyc" id="SCEL448385:SCE_RS01995-MONOMER"/>
<dbReference type="PANTHER" id="PTHR33755:SF5">
    <property type="entry name" value="TYPE II TOXIN-ANTITOXIN SYSTEM RELE_PARE FAMILY TOXIN"/>
    <property type="match status" value="1"/>
</dbReference>
<gene>
    <name evidence="3" type="ordered locus">sce0382</name>
</gene>
<evidence type="ECO:0008006" key="5">
    <source>
        <dbReference type="Google" id="ProtNLM"/>
    </source>
</evidence>
<proteinExistence type="inferred from homology"/>
<evidence type="ECO:0000256" key="1">
    <source>
        <dbReference type="ARBA" id="ARBA00006226"/>
    </source>
</evidence>
<dbReference type="HOGENOM" id="CLU_147162_4_1_7"/>
<keyword evidence="4" id="KW-1185">Reference proteome</keyword>
<keyword evidence="2" id="KW-1277">Toxin-antitoxin system</keyword>
<dbReference type="PANTHER" id="PTHR33755">
    <property type="entry name" value="TOXIN PARE1-RELATED"/>
    <property type="match status" value="1"/>
</dbReference>
<comment type="similarity">
    <text evidence="1">Belongs to the RelE toxin family.</text>
</comment>
<organism evidence="3 4">
    <name type="scientific">Sorangium cellulosum (strain So ce56)</name>
    <name type="common">Polyangium cellulosum (strain So ce56)</name>
    <dbReference type="NCBI Taxonomy" id="448385"/>
    <lineage>
        <taxon>Bacteria</taxon>
        <taxon>Pseudomonadati</taxon>
        <taxon>Myxococcota</taxon>
        <taxon>Polyangia</taxon>
        <taxon>Polyangiales</taxon>
        <taxon>Polyangiaceae</taxon>
        <taxon>Sorangium</taxon>
    </lineage>
</organism>
<dbReference type="RefSeq" id="WP_012233017.1">
    <property type="nucleotide sequence ID" value="NC_010162.1"/>
</dbReference>
<evidence type="ECO:0000313" key="3">
    <source>
        <dbReference type="EMBL" id="CAN90539.1"/>
    </source>
</evidence>
<dbReference type="InterPro" id="IPR051803">
    <property type="entry name" value="TA_system_RelE-like_toxin"/>
</dbReference>
<protein>
    <recommendedName>
        <fullName evidence="5">Plasmid stabilization protein</fullName>
    </recommendedName>
</protein>
<dbReference type="InterPro" id="IPR007712">
    <property type="entry name" value="RelE/ParE_toxin"/>
</dbReference>
<dbReference type="OrthoDB" id="5574284at2"/>
<dbReference type="EMBL" id="AM746676">
    <property type="protein sequence ID" value="CAN90539.1"/>
    <property type="molecule type" value="Genomic_DNA"/>
</dbReference>
<dbReference type="STRING" id="448385.sce0382"/>
<evidence type="ECO:0000313" key="4">
    <source>
        <dbReference type="Proteomes" id="UP000002139"/>
    </source>
</evidence>
<dbReference type="eggNOG" id="COG3668">
    <property type="taxonomic scope" value="Bacteria"/>
</dbReference>
<dbReference type="Proteomes" id="UP000002139">
    <property type="component" value="Chromosome"/>
</dbReference>
<dbReference type="Pfam" id="PF05016">
    <property type="entry name" value="ParE_toxin"/>
    <property type="match status" value="1"/>
</dbReference>
<dbReference type="AlphaFoldDB" id="A9GR48"/>
<name>A9GR48_SORC5</name>
<dbReference type="InterPro" id="IPR035093">
    <property type="entry name" value="RelE/ParE_toxin_dom_sf"/>
</dbReference>
<reference evidence="3 4" key="1">
    <citation type="journal article" date="2007" name="Nat. Biotechnol.">
        <title>Complete genome sequence of the myxobacterium Sorangium cellulosum.</title>
        <authorList>
            <person name="Schneiker S."/>
            <person name="Perlova O."/>
            <person name="Kaiser O."/>
            <person name="Gerth K."/>
            <person name="Alici A."/>
            <person name="Altmeyer M.O."/>
            <person name="Bartels D."/>
            <person name="Bekel T."/>
            <person name="Beyer S."/>
            <person name="Bode E."/>
            <person name="Bode H.B."/>
            <person name="Bolten C.J."/>
            <person name="Choudhuri J.V."/>
            <person name="Doss S."/>
            <person name="Elnakady Y.A."/>
            <person name="Frank B."/>
            <person name="Gaigalat L."/>
            <person name="Goesmann A."/>
            <person name="Groeger C."/>
            <person name="Gross F."/>
            <person name="Jelsbak L."/>
            <person name="Jelsbak L."/>
            <person name="Kalinowski J."/>
            <person name="Kegler C."/>
            <person name="Knauber T."/>
            <person name="Konietzny S."/>
            <person name="Kopp M."/>
            <person name="Krause L."/>
            <person name="Krug D."/>
            <person name="Linke B."/>
            <person name="Mahmud T."/>
            <person name="Martinez-Arias R."/>
            <person name="McHardy A.C."/>
            <person name="Merai M."/>
            <person name="Meyer F."/>
            <person name="Mormann S."/>
            <person name="Munoz-Dorado J."/>
            <person name="Perez J."/>
            <person name="Pradella S."/>
            <person name="Rachid S."/>
            <person name="Raddatz G."/>
            <person name="Rosenau F."/>
            <person name="Rueckert C."/>
            <person name="Sasse F."/>
            <person name="Scharfe M."/>
            <person name="Schuster S.C."/>
            <person name="Suen G."/>
            <person name="Treuner-Lange A."/>
            <person name="Velicer G.J."/>
            <person name="Vorholter F.-J."/>
            <person name="Weissman K.J."/>
            <person name="Welch R.D."/>
            <person name="Wenzel S.C."/>
            <person name="Whitworth D.E."/>
            <person name="Wilhelm S."/>
            <person name="Wittmann C."/>
            <person name="Bloecker H."/>
            <person name="Puehler A."/>
            <person name="Mueller R."/>
        </authorList>
    </citation>
    <scope>NUCLEOTIDE SEQUENCE [LARGE SCALE GENOMIC DNA]</scope>
    <source>
        <strain evidence="4">So ce56</strain>
    </source>
</reference>